<dbReference type="KEGG" id="poi:BOP93_03575"/>
<organism evidence="1 2">
    <name type="scientific">Pseudomonas orientalis</name>
    <dbReference type="NCBI Taxonomy" id="76758"/>
    <lineage>
        <taxon>Bacteria</taxon>
        <taxon>Pseudomonadati</taxon>
        <taxon>Pseudomonadota</taxon>
        <taxon>Gammaproteobacteria</taxon>
        <taxon>Pseudomonadales</taxon>
        <taxon>Pseudomonadaceae</taxon>
        <taxon>Pseudomonas</taxon>
    </lineage>
</organism>
<name>A0A2L0RSF1_9PSED</name>
<accession>A0A2L0RSF1</accession>
<protein>
    <submittedName>
        <fullName evidence="1">Uncharacterized protein</fullName>
    </submittedName>
</protein>
<evidence type="ECO:0000313" key="2">
    <source>
        <dbReference type="Proteomes" id="UP000239888"/>
    </source>
</evidence>
<gene>
    <name evidence="1" type="ORF">BOP93_03575</name>
</gene>
<sequence length="70" mass="7763">MAMCQSLMYLLTLPHRGQAPSHIWIADRQMIPVGSKVAALLLLISGAPLNHAGRTQARCRVVGQERFAYF</sequence>
<dbReference type="Proteomes" id="UP000239888">
    <property type="component" value="Chromosome"/>
</dbReference>
<reference evidence="1 2" key="1">
    <citation type="journal article" date="2018" name="Front. Microbiol.">
        <title>Pseudomonas orientalis F9: A Potent Antagonist against Phytopathogens with Phytotoxic Effect in the Apple Flower.</title>
        <authorList>
            <person name="Zengerer V."/>
            <person name="Schmid M."/>
            <person name="Bieri M."/>
            <person name="Muller D.C."/>
            <person name="Remus-Emsermann M.N.P."/>
            <person name="Ahrens C.H."/>
            <person name="Pelludat C."/>
        </authorList>
    </citation>
    <scope>NUCLEOTIDE SEQUENCE [LARGE SCALE GENOMIC DNA]</scope>
    <source>
        <strain evidence="1 2">F9</strain>
    </source>
</reference>
<dbReference type="AlphaFoldDB" id="A0A2L0RSF1"/>
<evidence type="ECO:0000313" key="1">
    <source>
        <dbReference type="EMBL" id="AUZ44694.1"/>
    </source>
</evidence>
<proteinExistence type="predicted"/>
<dbReference type="EMBL" id="CP018049">
    <property type="protein sequence ID" value="AUZ44694.1"/>
    <property type="molecule type" value="Genomic_DNA"/>
</dbReference>